<evidence type="ECO:0000256" key="10">
    <source>
        <dbReference type="SAM" id="Phobius"/>
    </source>
</evidence>
<dbReference type="Pfam" id="PF12399">
    <property type="entry name" value="BCA_ABC_TP_C"/>
    <property type="match status" value="1"/>
</dbReference>
<dbReference type="RefSeq" id="WP_231402483.1">
    <property type="nucleotide sequence ID" value="NZ_JADWYS010000001.1"/>
</dbReference>
<accession>A0A931MIR4</accession>
<dbReference type="EMBL" id="JADWYS010000001">
    <property type="protein sequence ID" value="MBG9390421.1"/>
    <property type="molecule type" value="Genomic_DNA"/>
</dbReference>
<organism evidence="12 13">
    <name type="scientific">Caenimonas aquaedulcis</name>
    <dbReference type="NCBI Taxonomy" id="2793270"/>
    <lineage>
        <taxon>Bacteria</taxon>
        <taxon>Pseudomonadati</taxon>
        <taxon>Pseudomonadota</taxon>
        <taxon>Betaproteobacteria</taxon>
        <taxon>Burkholderiales</taxon>
        <taxon>Comamonadaceae</taxon>
        <taxon>Caenimonas</taxon>
    </lineage>
</organism>
<feature type="transmembrane region" description="Helical" evidence="10">
    <location>
        <begin position="287"/>
        <end position="304"/>
    </location>
</feature>
<dbReference type="InterPro" id="IPR027417">
    <property type="entry name" value="P-loop_NTPase"/>
</dbReference>
<dbReference type="InterPro" id="IPR001851">
    <property type="entry name" value="ABC_transp_permease"/>
</dbReference>
<dbReference type="Proteomes" id="UP000651050">
    <property type="component" value="Unassembled WGS sequence"/>
</dbReference>
<evidence type="ECO:0000256" key="3">
    <source>
        <dbReference type="ARBA" id="ARBA00022475"/>
    </source>
</evidence>
<evidence type="ECO:0000256" key="7">
    <source>
        <dbReference type="ARBA" id="ARBA00022989"/>
    </source>
</evidence>
<feature type="transmembrane region" description="Helical" evidence="10">
    <location>
        <begin position="86"/>
        <end position="107"/>
    </location>
</feature>
<dbReference type="Pfam" id="PF02653">
    <property type="entry name" value="BPD_transp_2"/>
    <property type="match status" value="1"/>
</dbReference>
<dbReference type="PANTHER" id="PTHR45772:SF8">
    <property type="entry name" value="HIGH-AFFINITY BRANCHED-CHAIN AMINO ACID TRANSPORT ATP-BINDING PROTEIN"/>
    <property type="match status" value="1"/>
</dbReference>
<feature type="transmembrane region" description="Helical" evidence="10">
    <location>
        <begin position="61"/>
        <end position="80"/>
    </location>
</feature>
<evidence type="ECO:0000256" key="5">
    <source>
        <dbReference type="ARBA" id="ARBA00022741"/>
    </source>
</evidence>
<evidence type="ECO:0000256" key="9">
    <source>
        <dbReference type="SAM" id="MobiDB-lite"/>
    </source>
</evidence>
<comment type="caution">
    <text evidence="12">The sequence shown here is derived from an EMBL/GenBank/DDBJ whole genome shotgun (WGS) entry which is preliminary data.</text>
</comment>
<feature type="transmembrane region" description="Helical" evidence="10">
    <location>
        <begin position="114"/>
        <end position="135"/>
    </location>
</feature>
<keyword evidence="3" id="KW-1003">Cell membrane</keyword>
<dbReference type="GO" id="GO:0015658">
    <property type="term" value="F:branched-chain amino acid transmembrane transporter activity"/>
    <property type="evidence" value="ECO:0007669"/>
    <property type="project" value="InterPro"/>
</dbReference>
<evidence type="ECO:0000256" key="6">
    <source>
        <dbReference type="ARBA" id="ARBA00022840"/>
    </source>
</evidence>
<reference evidence="12" key="1">
    <citation type="submission" date="2020-11" db="EMBL/GenBank/DDBJ databases">
        <title>Bacterial whole genome sequence for Caenimonas sp. DR4.4.</title>
        <authorList>
            <person name="Le V."/>
            <person name="Ko S.-R."/>
            <person name="Ahn C.-Y."/>
            <person name="Oh H.-M."/>
        </authorList>
    </citation>
    <scope>NUCLEOTIDE SEQUENCE</scope>
    <source>
        <strain evidence="12">DR4.4</strain>
    </source>
</reference>
<sequence length="588" mass="61934">MRLRRAPAGIVAAGVLMAALPFLKLPSFYESFLYLALFWIVLATSWNILSGYAGYFSFGHGAFFGAGVYTTATLAGKFGWPFLWTLPAAAIVAAAIGVAVGAVVFRVRGIRGEVFALLSLAVTFVLATIIGNTSIDGGPGVYLNAVPVPAIGPTPTSSLYLLMLAAAVVTLLVSWAIRHSRFGAGLFAIHDDEDAAEVMGVPTYRWKLAALAVSCALAGWVGGIHALFISYVTTAETFNLTVPLTVVLMSILGGTRHWAGPAIGAVAITGLLFAFTGGQYAVLGKGVIGLILVVGVLFMPQGFMGRFRRTSKQNSLAPGGGGGGGEGEARPDPHPNPLPQAGEGAGEALLRVIGLSKSFRGLKALSNVSLEVRQGEILGLLGPNGSGKSTFINVVSGHFLPDAGEVWLGGRDLAGLPAHDIARAGIARTYQIPRPFPQLSVLDNVAIAAMYAGRGISTLDGGRHAAHEWLEFTHLADKAHQLPGDLNLHQRKFLELARALAARPQLVLLDEVLCGLTPTEIQSAVTQIRRIRDQGTTIVFVEHVMDAVMALTDRVVVFDQGTVLAEGAPREVMQRPEVMTAYLGVAHA</sequence>
<dbReference type="PROSITE" id="PS50893">
    <property type="entry name" value="ABC_TRANSPORTER_2"/>
    <property type="match status" value="1"/>
</dbReference>
<keyword evidence="5" id="KW-0547">Nucleotide-binding</keyword>
<keyword evidence="2" id="KW-0813">Transport</keyword>
<keyword evidence="13" id="KW-1185">Reference proteome</keyword>
<dbReference type="InterPro" id="IPR051120">
    <property type="entry name" value="ABC_AA/LPS_Transport"/>
</dbReference>
<feature type="transmembrane region" description="Helical" evidence="10">
    <location>
        <begin position="7"/>
        <end position="25"/>
    </location>
</feature>
<evidence type="ECO:0000259" key="11">
    <source>
        <dbReference type="PROSITE" id="PS50893"/>
    </source>
</evidence>
<feature type="transmembrane region" description="Helical" evidence="10">
    <location>
        <begin position="208"/>
        <end position="232"/>
    </location>
</feature>
<dbReference type="InterPro" id="IPR032823">
    <property type="entry name" value="BCA_ABC_TP_C"/>
</dbReference>
<feature type="transmembrane region" description="Helical" evidence="10">
    <location>
        <begin position="159"/>
        <end position="177"/>
    </location>
</feature>
<feature type="domain" description="ABC transporter" evidence="11">
    <location>
        <begin position="350"/>
        <end position="585"/>
    </location>
</feature>
<keyword evidence="6 12" id="KW-0067">ATP-binding</keyword>
<evidence type="ECO:0000256" key="4">
    <source>
        <dbReference type="ARBA" id="ARBA00022692"/>
    </source>
</evidence>
<proteinExistence type="predicted"/>
<dbReference type="CDD" id="cd03219">
    <property type="entry name" value="ABC_Mj1267_LivG_branched"/>
    <property type="match status" value="1"/>
</dbReference>
<evidence type="ECO:0000313" key="13">
    <source>
        <dbReference type="Proteomes" id="UP000651050"/>
    </source>
</evidence>
<dbReference type="GO" id="GO:0016887">
    <property type="term" value="F:ATP hydrolysis activity"/>
    <property type="evidence" value="ECO:0007669"/>
    <property type="project" value="InterPro"/>
</dbReference>
<evidence type="ECO:0000256" key="8">
    <source>
        <dbReference type="ARBA" id="ARBA00023136"/>
    </source>
</evidence>
<dbReference type="InterPro" id="IPR003593">
    <property type="entry name" value="AAA+_ATPase"/>
</dbReference>
<feature type="transmembrane region" description="Helical" evidence="10">
    <location>
        <begin position="262"/>
        <end position="281"/>
    </location>
</feature>
<dbReference type="CDD" id="cd06581">
    <property type="entry name" value="TM_PBP1_LivM_like"/>
    <property type="match status" value="1"/>
</dbReference>
<dbReference type="SUPFAM" id="SSF52540">
    <property type="entry name" value="P-loop containing nucleoside triphosphate hydrolases"/>
    <property type="match status" value="1"/>
</dbReference>
<dbReference type="InterPro" id="IPR043428">
    <property type="entry name" value="LivM-like"/>
</dbReference>
<keyword evidence="4 10" id="KW-0812">Transmembrane</keyword>
<dbReference type="Gene3D" id="3.40.50.300">
    <property type="entry name" value="P-loop containing nucleotide triphosphate hydrolases"/>
    <property type="match status" value="1"/>
</dbReference>
<gene>
    <name evidence="12" type="ORF">I5803_20495</name>
</gene>
<dbReference type="InterPro" id="IPR003439">
    <property type="entry name" value="ABC_transporter-like_ATP-bd"/>
</dbReference>
<evidence type="ECO:0000313" key="12">
    <source>
        <dbReference type="EMBL" id="MBG9390421.1"/>
    </source>
</evidence>
<evidence type="ECO:0000256" key="2">
    <source>
        <dbReference type="ARBA" id="ARBA00022448"/>
    </source>
</evidence>
<dbReference type="PANTHER" id="PTHR45772">
    <property type="entry name" value="CONSERVED COMPONENT OF ABC TRANSPORTER FOR NATURAL AMINO ACIDS-RELATED"/>
    <property type="match status" value="1"/>
</dbReference>
<keyword evidence="7 10" id="KW-1133">Transmembrane helix</keyword>
<dbReference type="SMART" id="SM00382">
    <property type="entry name" value="AAA"/>
    <property type="match status" value="1"/>
</dbReference>
<comment type="subcellular location">
    <subcellularLocation>
        <location evidence="1">Cell membrane</location>
        <topology evidence="1">Multi-pass membrane protein</topology>
    </subcellularLocation>
</comment>
<keyword evidence="8 10" id="KW-0472">Membrane</keyword>
<name>A0A931MIR4_9BURK</name>
<feature type="region of interest" description="Disordered" evidence="9">
    <location>
        <begin position="310"/>
        <end position="341"/>
    </location>
</feature>
<dbReference type="AlphaFoldDB" id="A0A931MIR4"/>
<dbReference type="Pfam" id="PF00005">
    <property type="entry name" value="ABC_tran"/>
    <property type="match status" value="1"/>
</dbReference>
<protein>
    <submittedName>
        <fullName evidence="12">Branched-chain amino acid ABC transporter ATP-binding protein/permease</fullName>
    </submittedName>
</protein>
<feature type="transmembrane region" description="Helical" evidence="10">
    <location>
        <begin position="31"/>
        <end position="49"/>
    </location>
</feature>
<evidence type="ECO:0000256" key="1">
    <source>
        <dbReference type="ARBA" id="ARBA00004651"/>
    </source>
</evidence>
<dbReference type="GO" id="GO:0005886">
    <property type="term" value="C:plasma membrane"/>
    <property type="evidence" value="ECO:0007669"/>
    <property type="project" value="UniProtKB-SubCell"/>
</dbReference>
<dbReference type="GO" id="GO:0005524">
    <property type="term" value="F:ATP binding"/>
    <property type="evidence" value="ECO:0007669"/>
    <property type="project" value="UniProtKB-KW"/>
</dbReference>